<accession>A0A672LTH2</accession>
<dbReference type="PANTHER" id="PTHR10454">
    <property type="entry name" value="CASPASE"/>
    <property type="match status" value="1"/>
</dbReference>
<proteinExistence type="inferred from homology"/>
<dbReference type="GO" id="GO:0006508">
    <property type="term" value="P:proteolysis"/>
    <property type="evidence" value="ECO:0007669"/>
    <property type="project" value="InterPro"/>
</dbReference>
<dbReference type="InterPro" id="IPR033139">
    <property type="entry name" value="Caspase_cys_AS"/>
</dbReference>
<evidence type="ECO:0000259" key="3">
    <source>
        <dbReference type="PROSITE" id="PS50207"/>
    </source>
</evidence>
<dbReference type="InterPro" id="IPR029030">
    <property type="entry name" value="Caspase-like_dom_sf"/>
</dbReference>
<dbReference type="GO" id="GO:0004197">
    <property type="term" value="F:cysteine-type endopeptidase activity"/>
    <property type="evidence" value="ECO:0007669"/>
    <property type="project" value="InterPro"/>
</dbReference>
<reference evidence="5" key="1">
    <citation type="submission" date="2025-08" db="UniProtKB">
        <authorList>
            <consortium name="Ensembl"/>
        </authorList>
    </citation>
    <scope>IDENTIFICATION</scope>
</reference>
<evidence type="ECO:0000256" key="1">
    <source>
        <dbReference type="ARBA" id="ARBA00010134"/>
    </source>
</evidence>
<feature type="domain" description="Caspase family p10" evidence="3">
    <location>
        <begin position="122"/>
        <end position="211"/>
    </location>
</feature>
<reference evidence="5" key="2">
    <citation type="submission" date="2025-09" db="UniProtKB">
        <authorList>
            <consortium name="Ensembl"/>
        </authorList>
    </citation>
    <scope>IDENTIFICATION</scope>
</reference>
<dbReference type="Proteomes" id="UP000472262">
    <property type="component" value="Unassembled WGS sequence"/>
</dbReference>
<dbReference type="InterPro" id="IPR002398">
    <property type="entry name" value="Pept_C14"/>
</dbReference>
<protein>
    <recommendedName>
        <fullName evidence="7">Caspase family p20 domain-containing protein</fullName>
    </recommendedName>
</protein>
<dbReference type="GO" id="GO:0005829">
    <property type="term" value="C:cytosol"/>
    <property type="evidence" value="ECO:0007669"/>
    <property type="project" value="TreeGrafter"/>
</dbReference>
<dbReference type="PROSITE" id="PS01122">
    <property type="entry name" value="CASPASE_CYS"/>
    <property type="match status" value="1"/>
</dbReference>
<dbReference type="GO" id="GO:0043525">
    <property type="term" value="P:positive regulation of neuron apoptotic process"/>
    <property type="evidence" value="ECO:0007669"/>
    <property type="project" value="TreeGrafter"/>
</dbReference>
<dbReference type="PROSITE" id="PS50208">
    <property type="entry name" value="CASPASE_P20"/>
    <property type="match status" value="1"/>
</dbReference>
<comment type="similarity">
    <text evidence="1 2">Belongs to the peptidase C14A family.</text>
</comment>
<dbReference type="InterPro" id="IPR001309">
    <property type="entry name" value="Pept_C14_p20"/>
</dbReference>
<dbReference type="OMA" id="MEWIFIF"/>
<dbReference type="Pfam" id="PF00656">
    <property type="entry name" value="Peptidase_C14"/>
    <property type="match status" value="1"/>
</dbReference>
<dbReference type="PROSITE" id="PS50207">
    <property type="entry name" value="CASPASE_P10"/>
    <property type="match status" value="1"/>
</dbReference>
<dbReference type="InterPro" id="IPR002138">
    <property type="entry name" value="Pept_C14_p10"/>
</dbReference>
<dbReference type="PANTHER" id="PTHR10454:SF155">
    <property type="entry name" value="CASPASE-14-LIKE"/>
    <property type="match status" value="1"/>
</dbReference>
<evidence type="ECO:0000256" key="2">
    <source>
        <dbReference type="RuleBase" id="RU003971"/>
    </source>
</evidence>
<dbReference type="SUPFAM" id="SSF52129">
    <property type="entry name" value="Caspase-like"/>
    <property type="match status" value="1"/>
</dbReference>
<evidence type="ECO:0000313" key="5">
    <source>
        <dbReference type="Ensembl" id="ENSSGRP00000027187.1"/>
    </source>
</evidence>
<dbReference type="InParanoid" id="A0A672LTH2"/>
<dbReference type="SMART" id="SM00115">
    <property type="entry name" value="CASc"/>
    <property type="match status" value="1"/>
</dbReference>
<dbReference type="Gene3D" id="3.40.50.1460">
    <property type="match status" value="1"/>
</dbReference>
<feature type="domain" description="Caspase family p20" evidence="4">
    <location>
        <begin position="32"/>
        <end position="95"/>
    </location>
</feature>
<evidence type="ECO:0000259" key="4">
    <source>
        <dbReference type="PROSITE" id="PS50208"/>
    </source>
</evidence>
<dbReference type="InterPro" id="IPR011600">
    <property type="entry name" value="Pept_C14_caspase"/>
</dbReference>
<evidence type="ECO:0000313" key="6">
    <source>
        <dbReference type="Proteomes" id="UP000472262"/>
    </source>
</evidence>
<dbReference type="AlphaFoldDB" id="A0A672LTH2"/>
<dbReference type="Ensembl" id="ENSSGRT00000029265.1">
    <property type="protein sequence ID" value="ENSSGRP00000027187.1"/>
    <property type="gene ID" value="ENSSGRG00000015628.1"/>
</dbReference>
<organism evidence="5 6">
    <name type="scientific">Sinocyclocheilus grahami</name>
    <name type="common">Dianchi golden-line fish</name>
    <name type="synonym">Barbus grahami</name>
    <dbReference type="NCBI Taxonomy" id="75366"/>
    <lineage>
        <taxon>Eukaryota</taxon>
        <taxon>Metazoa</taxon>
        <taxon>Chordata</taxon>
        <taxon>Craniata</taxon>
        <taxon>Vertebrata</taxon>
        <taxon>Euteleostomi</taxon>
        <taxon>Actinopterygii</taxon>
        <taxon>Neopterygii</taxon>
        <taxon>Teleostei</taxon>
        <taxon>Ostariophysi</taxon>
        <taxon>Cypriniformes</taxon>
        <taxon>Cyprinidae</taxon>
        <taxon>Cyprininae</taxon>
        <taxon>Sinocyclocheilus</taxon>
    </lineage>
</organism>
<name>A0A672LTH2_SINGR</name>
<keyword evidence="6" id="KW-1185">Reference proteome</keyword>
<evidence type="ECO:0008006" key="7">
    <source>
        <dbReference type="Google" id="ProtNLM"/>
    </source>
</evidence>
<sequence length="212" mass="24474">MEWIFIFRCTLYVYVVLLLHKHTKMYVFVFRVRDALNAFRDSLSNGYVSCFILVIMAHGVQDYHDNIFQMFDNRQCPAMRGKPKLFIVQACRGDVCHSMGYPSLLCDSGGFSSPCHGLPTLLPTMSDYMKVYAAQPGHVAFRNPDHGSPLFTVLMDVVEEFGKTRHMREIFTMVKISYQNILDWAQVGQFNPPDNSLHVEDGLSKKWYLFHT</sequence>
<dbReference type="InterPro" id="IPR015917">
    <property type="entry name" value="Pept_C14A"/>
</dbReference>